<reference evidence="1 2" key="1">
    <citation type="submission" date="2021-04" db="EMBL/GenBank/DDBJ databases">
        <title>Characterization of the biosynthetic gene cluster of new lipopeptides with antitumor activity in the genome of the marine Streptomyces PHM034.</title>
        <authorList>
            <person name="Ceniceros A."/>
            <person name="Canedo L."/>
            <person name="Mendez C."/>
            <person name="Olano C."/>
            <person name="Schleissner C."/>
            <person name="Cuevas C."/>
            <person name="De La Calle F."/>
            <person name="Salas J.A."/>
        </authorList>
    </citation>
    <scope>NUCLEOTIDE SEQUENCE [LARGE SCALE GENOMIC DNA]</scope>
    <source>
        <strain evidence="1 2">PHM034</strain>
    </source>
</reference>
<proteinExistence type="predicted"/>
<dbReference type="EMBL" id="JAGTPG010000001">
    <property type="protein sequence ID" value="MBR8638612.1"/>
    <property type="molecule type" value="Genomic_DNA"/>
</dbReference>
<accession>A0A941J0I0</accession>
<evidence type="ECO:0000313" key="2">
    <source>
        <dbReference type="Proteomes" id="UP000682308"/>
    </source>
</evidence>
<dbReference type="Proteomes" id="UP000682308">
    <property type="component" value="Unassembled WGS sequence"/>
</dbReference>
<evidence type="ECO:0000313" key="1">
    <source>
        <dbReference type="EMBL" id="MBR8638612.1"/>
    </source>
</evidence>
<name>A0A941J0I0_9ACTN</name>
<sequence length="60" mass="6183">MPSLSSLVDNFNDDVIGPNWGDSYGGANETGGQARVPCAAGTYAGYQTGRAWTFAGPPCI</sequence>
<organism evidence="1 2">
    <name type="scientific">Streptomyces tuirus</name>
    <dbReference type="NCBI Taxonomy" id="68278"/>
    <lineage>
        <taxon>Bacteria</taxon>
        <taxon>Bacillati</taxon>
        <taxon>Actinomycetota</taxon>
        <taxon>Actinomycetes</taxon>
        <taxon>Kitasatosporales</taxon>
        <taxon>Streptomycetaceae</taxon>
        <taxon>Streptomyces</taxon>
    </lineage>
</organism>
<gene>
    <name evidence="1" type="ORF">KEF29_03185</name>
</gene>
<protein>
    <submittedName>
        <fullName evidence="1">Uncharacterized protein</fullName>
    </submittedName>
</protein>
<dbReference type="AlphaFoldDB" id="A0A941J0I0"/>
<keyword evidence="2" id="KW-1185">Reference proteome</keyword>
<comment type="caution">
    <text evidence="1">The sequence shown here is derived from an EMBL/GenBank/DDBJ whole genome shotgun (WGS) entry which is preliminary data.</text>
</comment>